<dbReference type="InterPro" id="IPR011990">
    <property type="entry name" value="TPR-like_helical_dom_sf"/>
</dbReference>
<reference evidence="2" key="1">
    <citation type="submission" date="2020-06" db="EMBL/GenBank/DDBJ databases">
        <authorList>
            <consortium name="Plant Systems Biology data submission"/>
        </authorList>
    </citation>
    <scope>NUCLEOTIDE SEQUENCE</scope>
    <source>
        <strain evidence="2">D6</strain>
    </source>
</reference>
<keyword evidence="3" id="KW-1185">Reference proteome</keyword>
<gene>
    <name evidence="2" type="ORF">SEMRO_250_G098990.1</name>
</gene>
<dbReference type="AlphaFoldDB" id="A0A9N8HAQ9"/>
<dbReference type="PANTHER" id="PTHR47942">
    <property type="entry name" value="TETRATRICOPEPTIDE REPEAT (TPR)-LIKE SUPERFAMILY PROTEIN-RELATED"/>
    <property type="match status" value="1"/>
</dbReference>
<dbReference type="Gene3D" id="1.25.40.10">
    <property type="entry name" value="Tetratricopeptide repeat domain"/>
    <property type="match status" value="1"/>
</dbReference>
<dbReference type="InterPro" id="IPR051222">
    <property type="entry name" value="PPR/CCM1_RNA-binding"/>
</dbReference>
<dbReference type="PANTHER" id="PTHR47942:SF63">
    <property type="entry name" value="PENTATRICOPEPTIDE REPEAT-CONTAINING PROTEIN"/>
    <property type="match status" value="1"/>
</dbReference>
<comment type="caution">
    <text evidence="2">The sequence shown here is derived from an EMBL/GenBank/DDBJ whole genome shotgun (WGS) entry which is preliminary data.</text>
</comment>
<evidence type="ECO:0000313" key="2">
    <source>
        <dbReference type="EMBL" id="CAB9505992.1"/>
    </source>
</evidence>
<keyword evidence="1" id="KW-0677">Repeat</keyword>
<name>A0A9N8HAQ9_9STRA</name>
<sequence length="619" mass="70620">MFRLMRPLPLPRKERLNGLISEYRRRQRYPPPSVVSRNASIFVGRDHDGVVAPQQWSSTALGRWNNTAKGSLGWRSTAEFSTQLGKQDTLESEKSDASKSTNNDKFTKLIERLKSDDPQALEDAHQLWTEISINYQEQEGVLLDLAEAILDRLQKVGMGERTQIMAETIVNDLERLSQEDPSIQPPSVACYQTLVSLWSQEPPAGNPEQAERSFWKLISGWKIQEPTTKEAKSQQTTLTNSLNTVLRCWAISGKPDSGMQVNRILAKVTQAPKKAANPVTIIQPNPETCHLVNLAWQTAVVSANSDNTLQSKDYLYAAKRVHGNVDFMWRRAQRHNHDPARTSINEEWLPQPSVYSWLIEMYAQAGAYDKAKALLDRLIAPHRSSNEATTIYRQHLPLPTTSMYNHVLAAMSHQGKGFEAGLVLSKWVSQCQQKTLNLEEPETTSSSVETSLPSDTAAWCQPDETSCLLVIHAWGCVPEYRRAKSAENILQRMLELERQDNPRLKVLPSPTVETYNAVLQAWSISRHYKLSTPITQVERLLVDMNKYRRYIKENPCAPNMRSYELLLETYARFGYKLGDRKRRMDKVIREIKGHRKLIPSERCLELVELCQDDTWKLEG</sequence>
<protein>
    <submittedName>
        <fullName evidence="2">Pentatricopeptide repeat-containing protein</fullName>
    </submittedName>
</protein>
<organism evidence="2 3">
    <name type="scientific">Seminavis robusta</name>
    <dbReference type="NCBI Taxonomy" id="568900"/>
    <lineage>
        <taxon>Eukaryota</taxon>
        <taxon>Sar</taxon>
        <taxon>Stramenopiles</taxon>
        <taxon>Ochrophyta</taxon>
        <taxon>Bacillariophyta</taxon>
        <taxon>Bacillariophyceae</taxon>
        <taxon>Bacillariophycidae</taxon>
        <taxon>Naviculales</taxon>
        <taxon>Naviculaceae</taxon>
        <taxon>Seminavis</taxon>
    </lineage>
</organism>
<dbReference type="Proteomes" id="UP001153069">
    <property type="component" value="Unassembled WGS sequence"/>
</dbReference>
<evidence type="ECO:0000313" key="3">
    <source>
        <dbReference type="Proteomes" id="UP001153069"/>
    </source>
</evidence>
<evidence type="ECO:0000256" key="1">
    <source>
        <dbReference type="ARBA" id="ARBA00022737"/>
    </source>
</evidence>
<dbReference type="EMBL" id="CAICTM010000249">
    <property type="protein sequence ID" value="CAB9505992.1"/>
    <property type="molecule type" value="Genomic_DNA"/>
</dbReference>
<accession>A0A9N8HAQ9</accession>
<proteinExistence type="predicted"/>